<keyword evidence="3 15" id="KW-0285">Flavoprotein</keyword>
<comment type="catalytic activity">
    <reaction evidence="14">
        <text>N,N-dimethylaniline + NADPH + O2 + H(+) = N,N-dimethylaniline N-oxide + NADP(+) + H2O</text>
        <dbReference type="Rhea" id="RHEA:24468"/>
        <dbReference type="ChEBI" id="CHEBI:15377"/>
        <dbReference type="ChEBI" id="CHEBI:15378"/>
        <dbReference type="ChEBI" id="CHEBI:15379"/>
        <dbReference type="ChEBI" id="CHEBI:16269"/>
        <dbReference type="ChEBI" id="CHEBI:17735"/>
        <dbReference type="ChEBI" id="CHEBI:57783"/>
        <dbReference type="ChEBI" id="CHEBI:58349"/>
        <dbReference type="EC" id="1.14.13.8"/>
    </reaction>
    <physiologicalReaction direction="left-to-right" evidence="14">
        <dbReference type="Rhea" id="RHEA:24469"/>
    </physiologicalReaction>
</comment>
<sequence>MTGGGRRVCIVGAGVSGLTSVKCCLEEGLEPMCLEQDSDLGGLWNFTDKVRPGYPSLYRSCVINTSKEMTCYSDFPIPKEYPNFMHHSNFKRYLELYADHFGLRKYIRFRSQVQKVKRVHNGENGDLVWQITFTDLDTGSVHRETTRFLLACHGHLHLPSTPKFPGLDDFGGEVIHTHEYKDFRGYEDKTVLVIGIGNSATDVTCELSRHAKHVYMSTRRGTFLCQRTGARGAPFDHQAMSRLNHLTTFLPGRDRRFTNKVNAKYDHVRFSLAPTGDKFGVTFSDDLPMRILVGDVTIKTDIQKFTKNGATFTDGTRIEDIDVVVMGTGYTYTLPFLDKEEVCVKNSFPFLYKFVFPVGREDNSLAVIGLVQPLGALPPILETQARWATRVFAGRCRLPPPDVMEKRVNRLHRDLFRQEKTTPRYSLKIHYIDYCSDLSKEIGCQPRLWRYFFTDPGFWWTLVTGPLCPAQWRLDGPGRWSGARQAILSVENRTWFPLHTRGCSTSGTASIPAQQNAKVHSAFRKAFAFKLTEGSRGASFYIGGSSMFDDVQSLAGRSSDPERALVWHIAKGAALKYGVAQNAMSAAFRRFSGRGEGLEAETPVASQCLRLNFLDDRGLEFVDCENQIASICQK</sequence>
<dbReference type="InterPro" id="IPR050346">
    <property type="entry name" value="FMO-like"/>
</dbReference>
<evidence type="ECO:0000256" key="1">
    <source>
        <dbReference type="ARBA" id="ARBA00004389"/>
    </source>
</evidence>
<dbReference type="PRINTS" id="PR00370">
    <property type="entry name" value="FMOXYGENASE"/>
</dbReference>
<dbReference type="Pfam" id="PF00743">
    <property type="entry name" value="FMO-like"/>
    <property type="match status" value="1"/>
</dbReference>
<dbReference type="PRINTS" id="PR01121">
    <property type="entry name" value="FMOXYGENASE1"/>
</dbReference>
<keyword evidence="7" id="KW-1133">Transmembrane helix</keyword>
<proteinExistence type="inferred from homology"/>
<keyword evidence="9" id="KW-0472">Membrane</keyword>
<evidence type="ECO:0000256" key="12">
    <source>
        <dbReference type="ARBA" id="ARBA00048041"/>
    </source>
</evidence>
<keyword evidence="16" id="KW-1185">Reference proteome</keyword>
<keyword evidence="5 15" id="KW-0274">FAD</keyword>
<dbReference type="InterPro" id="IPR002253">
    <property type="entry name" value="Flavin_mOase_1"/>
</dbReference>
<evidence type="ECO:0000256" key="14">
    <source>
        <dbReference type="ARBA" id="ARBA00049443"/>
    </source>
</evidence>
<dbReference type="InterPro" id="IPR000960">
    <property type="entry name" value="Flavin_mOase"/>
</dbReference>
<dbReference type="InterPro" id="IPR020946">
    <property type="entry name" value="Flavin_mOase-like"/>
</dbReference>
<dbReference type="Proteomes" id="UP000694888">
    <property type="component" value="Unplaced"/>
</dbReference>
<comment type="catalytic activity">
    <reaction evidence="13">
        <text>trimethylamine + NADPH + O2 = trimethylamine N-oxide + NADP(+) + H2O</text>
        <dbReference type="Rhea" id="RHEA:31979"/>
        <dbReference type="ChEBI" id="CHEBI:15377"/>
        <dbReference type="ChEBI" id="CHEBI:15379"/>
        <dbReference type="ChEBI" id="CHEBI:15724"/>
        <dbReference type="ChEBI" id="CHEBI:57783"/>
        <dbReference type="ChEBI" id="CHEBI:58349"/>
        <dbReference type="ChEBI" id="CHEBI:58389"/>
        <dbReference type="EC" id="1.14.13.148"/>
    </reaction>
    <physiologicalReaction direction="left-to-right" evidence="13">
        <dbReference type="Rhea" id="RHEA:31980"/>
    </physiologicalReaction>
</comment>
<organism evidence="16 17">
    <name type="scientific">Aplysia californica</name>
    <name type="common">California sea hare</name>
    <dbReference type="NCBI Taxonomy" id="6500"/>
    <lineage>
        <taxon>Eukaryota</taxon>
        <taxon>Metazoa</taxon>
        <taxon>Spiralia</taxon>
        <taxon>Lophotrochozoa</taxon>
        <taxon>Mollusca</taxon>
        <taxon>Gastropoda</taxon>
        <taxon>Heterobranchia</taxon>
        <taxon>Euthyneura</taxon>
        <taxon>Tectipleura</taxon>
        <taxon>Aplysiida</taxon>
        <taxon>Aplysioidea</taxon>
        <taxon>Aplysiidae</taxon>
        <taxon>Aplysia</taxon>
    </lineage>
</organism>
<comment type="catalytic activity">
    <reaction evidence="12">
        <text>hypotaurine + NADPH + O2 + H(+) = taurine + NADP(+) + H2O</text>
        <dbReference type="Rhea" id="RHEA:69819"/>
        <dbReference type="ChEBI" id="CHEBI:15377"/>
        <dbReference type="ChEBI" id="CHEBI:15378"/>
        <dbReference type="ChEBI" id="CHEBI:15379"/>
        <dbReference type="ChEBI" id="CHEBI:57783"/>
        <dbReference type="ChEBI" id="CHEBI:57853"/>
        <dbReference type="ChEBI" id="CHEBI:58349"/>
        <dbReference type="ChEBI" id="CHEBI:507393"/>
        <dbReference type="EC" id="1.14.13.8"/>
    </reaction>
    <physiologicalReaction direction="left-to-right" evidence="12">
        <dbReference type="Rhea" id="RHEA:69820"/>
    </physiologicalReaction>
</comment>
<evidence type="ECO:0000256" key="11">
    <source>
        <dbReference type="ARBA" id="ARBA00047338"/>
    </source>
</evidence>
<comment type="catalytic activity">
    <reaction evidence="11">
        <text>hypotaurine + NADH + O2 + H(+) = taurine + NAD(+) + H2O</text>
        <dbReference type="Rhea" id="RHEA:74111"/>
        <dbReference type="ChEBI" id="CHEBI:15377"/>
        <dbReference type="ChEBI" id="CHEBI:15378"/>
        <dbReference type="ChEBI" id="CHEBI:15379"/>
        <dbReference type="ChEBI" id="CHEBI:57540"/>
        <dbReference type="ChEBI" id="CHEBI:57853"/>
        <dbReference type="ChEBI" id="CHEBI:57945"/>
        <dbReference type="ChEBI" id="CHEBI:507393"/>
        <dbReference type="EC" id="1.14.13.8"/>
    </reaction>
    <physiologicalReaction direction="left-to-right" evidence="11">
        <dbReference type="Rhea" id="RHEA:74112"/>
    </physiologicalReaction>
</comment>
<evidence type="ECO:0000256" key="6">
    <source>
        <dbReference type="ARBA" id="ARBA00022857"/>
    </source>
</evidence>
<dbReference type="EC" id="1.-.-.-" evidence="15"/>
<gene>
    <name evidence="17" type="primary">LOC101858285</name>
</gene>
<evidence type="ECO:0000256" key="13">
    <source>
        <dbReference type="ARBA" id="ARBA00048088"/>
    </source>
</evidence>
<dbReference type="Gene3D" id="3.50.50.60">
    <property type="entry name" value="FAD/NAD(P)-binding domain"/>
    <property type="match status" value="1"/>
</dbReference>
<evidence type="ECO:0000256" key="8">
    <source>
        <dbReference type="ARBA" id="ARBA00023002"/>
    </source>
</evidence>
<evidence type="ECO:0000313" key="17">
    <source>
        <dbReference type="RefSeq" id="XP_005102594.1"/>
    </source>
</evidence>
<comment type="similarity">
    <text evidence="2 15">Belongs to the FMO family.</text>
</comment>
<reference evidence="17" key="1">
    <citation type="submission" date="2025-08" db="UniProtKB">
        <authorList>
            <consortium name="RefSeq"/>
        </authorList>
    </citation>
    <scope>IDENTIFICATION</scope>
</reference>
<evidence type="ECO:0000313" key="16">
    <source>
        <dbReference type="Proteomes" id="UP000694888"/>
    </source>
</evidence>
<dbReference type="InterPro" id="IPR036188">
    <property type="entry name" value="FAD/NAD-bd_sf"/>
</dbReference>
<evidence type="ECO:0000256" key="9">
    <source>
        <dbReference type="ARBA" id="ARBA00023136"/>
    </source>
</evidence>
<protein>
    <recommendedName>
        <fullName evidence="15">Flavin-containing monooxygenase</fullName>
        <ecNumber evidence="15">1.-.-.-</ecNumber>
    </recommendedName>
</protein>
<evidence type="ECO:0000256" key="5">
    <source>
        <dbReference type="ARBA" id="ARBA00022827"/>
    </source>
</evidence>
<keyword evidence="6" id="KW-0521">NADP</keyword>
<keyword evidence="4" id="KW-0812">Transmembrane</keyword>
<keyword evidence="15" id="KW-0503">Monooxygenase</keyword>
<comment type="subcellular location">
    <subcellularLocation>
        <location evidence="1">Endoplasmic reticulum membrane</location>
        <topology evidence="1">Single-pass membrane protein</topology>
    </subcellularLocation>
</comment>
<dbReference type="PANTHER" id="PTHR23023">
    <property type="entry name" value="DIMETHYLANILINE MONOOXYGENASE"/>
    <property type="match status" value="1"/>
</dbReference>
<accession>A0ABM0JVM8</accession>
<dbReference type="SUPFAM" id="SSF51905">
    <property type="entry name" value="FAD/NAD(P)-binding domain"/>
    <property type="match status" value="2"/>
</dbReference>
<evidence type="ECO:0000256" key="15">
    <source>
        <dbReference type="RuleBase" id="RU361177"/>
    </source>
</evidence>
<dbReference type="GeneID" id="101858285"/>
<evidence type="ECO:0000256" key="2">
    <source>
        <dbReference type="ARBA" id="ARBA00009183"/>
    </source>
</evidence>
<evidence type="ECO:0000256" key="10">
    <source>
        <dbReference type="ARBA" id="ARBA00045957"/>
    </source>
</evidence>
<dbReference type="RefSeq" id="XP_005102594.1">
    <property type="nucleotide sequence ID" value="XM_005102537.3"/>
</dbReference>
<comment type="function">
    <text evidence="10">Broad spectrum monooxygenase that catalyzes the oxygenation of a wide variety of nitrogen- and sulfur-containing compounds including xenobiotics. Catalyzes the S-oxygenation of hypotaurine to produce taurine, an organic osmolyte involved in cell volume regulation as well as a variety of cytoprotective and developmental processes. In vitro, catalyzes the N-oxygenation of trimethylamine (TMA) to produce trimethylamine N-oxide (TMAO) and could therefore participate to the detoxification of this compound that is generated by the action of gut microbiota from dietary precursors such as choline, choline containing compounds, betaine or L-carnitine.</text>
</comment>
<evidence type="ECO:0000256" key="7">
    <source>
        <dbReference type="ARBA" id="ARBA00022989"/>
    </source>
</evidence>
<evidence type="ECO:0000256" key="3">
    <source>
        <dbReference type="ARBA" id="ARBA00022630"/>
    </source>
</evidence>
<name>A0ABM0JVM8_APLCA</name>
<keyword evidence="8 15" id="KW-0560">Oxidoreductase</keyword>
<evidence type="ECO:0000256" key="4">
    <source>
        <dbReference type="ARBA" id="ARBA00022692"/>
    </source>
</evidence>
<feature type="non-terminal residue" evidence="17">
    <location>
        <position position="634"/>
    </location>
</feature>
<comment type="cofactor">
    <cofactor evidence="15">
        <name>FAD</name>
        <dbReference type="ChEBI" id="CHEBI:57692"/>
    </cofactor>
</comment>